<accession>A0A0U5L5N8</accession>
<dbReference type="InterPro" id="IPR035919">
    <property type="entry name" value="EAL_sf"/>
</dbReference>
<feature type="transmembrane region" description="Helical" evidence="5">
    <location>
        <begin position="41"/>
        <end position="64"/>
    </location>
</feature>
<evidence type="ECO:0000313" key="9">
    <source>
        <dbReference type="EMBL" id="CUU25231.1"/>
    </source>
</evidence>
<keyword evidence="5" id="KW-1133">Transmembrane helix</keyword>
<evidence type="ECO:0000259" key="6">
    <source>
        <dbReference type="PROSITE" id="PS50883"/>
    </source>
</evidence>
<dbReference type="Pfam" id="PF00990">
    <property type="entry name" value="GGDEF"/>
    <property type="match status" value="1"/>
</dbReference>
<dbReference type="Pfam" id="PF03707">
    <property type="entry name" value="MHYT"/>
    <property type="match status" value="3"/>
</dbReference>
<keyword evidence="5" id="KW-0812">Transmembrane</keyword>
<dbReference type="KEGG" id="ege:EM595_3000"/>
<dbReference type="EC" id="2.7.7.65" evidence="3"/>
<evidence type="ECO:0000259" key="7">
    <source>
        <dbReference type="PROSITE" id="PS50887"/>
    </source>
</evidence>
<feature type="domain" description="MHYT" evidence="8">
    <location>
        <begin position="6"/>
        <end position="200"/>
    </location>
</feature>
<dbReference type="Gene3D" id="3.20.20.450">
    <property type="entry name" value="EAL domain"/>
    <property type="match status" value="1"/>
</dbReference>
<dbReference type="STRING" id="1619313.EM595_3000"/>
<dbReference type="GO" id="GO:0052621">
    <property type="term" value="F:diguanylate cyclase activity"/>
    <property type="evidence" value="ECO:0007669"/>
    <property type="project" value="UniProtKB-EC"/>
</dbReference>
<comment type="catalytic activity">
    <reaction evidence="4">
        <text>2 GTP = 3',3'-c-di-GMP + 2 diphosphate</text>
        <dbReference type="Rhea" id="RHEA:24898"/>
        <dbReference type="ChEBI" id="CHEBI:33019"/>
        <dbReference type="ChEBI" id="CHEBI:37565"/>
        <dbReference type="ChEBI" id="CHEBI:58805"/>
        <dbReference type="EC" id="2.7.7.65"/>
    </reaction>
</comment>
<comment type="pathway">
    <text evidence="2">Purine metabolism; 3',5'-cyclic di-GMP biosynthesis.</text>
</comment>
<reference evidence="10" key="1">
    <citation type="submission" date="2015-11" db="EMBL/GenBank/DDBJ databases">
        <authorList>
            <person name="Blom J."/>
        </authorList>
    </citation>
    <scope>NUCLEOTIDE SEQUENCE [LARGE SCALE GENOMIC DNA]</scope>
</reference>
<feature type="transmembrane region" description="Helical" evidence="5">
    <location>
        <begin position="172"/>
        <end position="195"/>
    </location>
</feature>
<name>A0A0U5L5N8_9GAMM</name>
<dbReference type="PANTHER" id="PTHR44757:SF2">
    <property type="entry name" value="BIOFILM ARCHITECTURE MAINTENANCE PROTEIN MBAA"/>
    <property type="match status" value="1"/>
</dbReference>
<dbReference type="SUPFAM" id="SSF55073">
    <property type="entry name" value="Nucleotide cyclase"/>
    <property type="match status" value="1"/>
</dbReference>
<dbReference type="PROSITE" id="PS50924">
    <property type="entry name" value="MHYT"/>
    <property type="match status" value="1"/>
</dbReference>
<evidence type="ECO:0000256" key="3">
    <source>
        <dbReference type="ARBA" id="ARBA00012528"/>
    </source>
</evidence>
<feature type="transmembrane region" description="Helical" evidence="5">
    <location>
        <begin position="76"/>
        <end position="96"/>
    </location>
</feature>
<dbReference type="InterPro" id="IPR001633">
    <property type="entry name" value="EAL_dom"/>
</dbReference>
<feature type="transmembrane region" description="Helical" evidence="5">
    <location>
        <begin position="108"/>
        <end position="126"/>
    </location>
</feature>
<dbReference type="InterPro" id="IPR005330">
    <property type="entry name" value="MHYT_dom"/>
</dbReference>
<feature type="transmembrane region" description="Helical" evidence="5">
    <location>
        <begin position="215"/>
        <end position="236"/>
    </location>
</feature>
<feature type="transmembrane region" description="Helical" evidence="5">
    <location>
        <begin position="138"/>
        <end position="160"/>
    </location>
</feature>
<sequence length="685" mass="75031">MLMVNWDGILVTVSLIVAFIASFTALDIAGRMAAVRGRRALLWLPGGGAAMGIGIWAMHFIGMLAMMMPLTTRYDIPLTLGSLLLAIVGSATALWFAASRAVLTLRRWLAGTLTLGGSIIGMHYIGMRALLISPAIRWDALLVAVSCVVAIGASGLALWLAFHLRRNLRGVLLLRLGAALVMGIAVAGMHYIGMAAAHFSTHSMIDHQGFSAQGLAVWVTIITLSILGLTLLASMLDAQLQAAKLAYRLTRANRELKQLAMRDGLTGLPNRIMLEQQLDRSLRRASREDHPLALMFMDLDGFKAVNDAWGHHIGDRLLRAVAERLNDNLPETAMLARLGGDEFVVMLNEANRAQAGQVAGTLVKAIDAPFDLARYQLRVSLSVGIALFPEHGRTRKILMLNADAAMYHTKQSGRNGWHFFEPAMHTLTQHQLQLATDLWAALDRQELRLFYQPQFSTGNQQPLGFEALLRWQHPTRGLLTPEKFLARAEKTGLIVSIGNWVINEACRQLRQWHTGGHPEWSVAVNLSALQFQQHDLLNTVRDALARHQLPAGSLTLEIAESVTMRDPAFSQQIIAALASLGVRIAIDNFGIGYANLLQLKHLAASELKIDRNFINSLRADSEDATVVRAMLTMAHGLNLDMVAEGVETAEQQQLLTRLGFTTLQGYLLGKPLPAERVAQAIASPP</sequence>
<evidence type="ECO:0000256" key="4">
    <source>
        <dbReference type="ARBA" id="ARBA00034247"/>
    </source>
</evidence>
<dbReference type="Proteomes" id="UP000059419">
    <property type="component" value="Chromosome 1"/>
</dbReference>
<dbReference type="PROSITE" id="PS50883">
    <property type="entry name" value="EAL"/>
    <property type="match status" value="1"/>
</dbReference>
<dbReference type="Pfam" id="PF00563">
    <property type="entry name" value="EAL"/>
    <property type="match status" value="1"/>
</dbReference>
<dbReference type="PATRIC" id="fig|1619313.3.peg.3116"/>
<organism evidence="9 10">
    <name type="scientific">Duffyella gerundensis</name>
    <dbReference type="NCBI Taxonomy" id="1619313"/>
    <lineage>
        <taxon>Bacteria</taxon>
        <taxon>Pseudomonadati</taxon>
        <taxon>Pseudomonadota</taxon>
        <taxon>Gammaproteobacteria</taxon>
        <taxon>Enterobacterales</taxon>
        <taxon>Erwiniaceae</taxon>
        <taxon>Duffyella</taxon>
    </lineage>
</organism>
<dbReference type="CDD" id="cd01948">
    <property type="entry name" value="EAL"/>
    <property type="match status" value="1"/>
</dbReference>
<gene>
    <name evidence="9" type="ORF">EM595_3000</name>
</gene>
<dbReference type="Gene3D" id="3.30.70.270">
    <property type="match status" value="1"/>
</dbReference>
<dbReference type="OrthoDB" id="9804951at2"/>
<keyword evidence="10" id="KW-1185">Reference proteome</keyword>
<evidence type="ECO:0000256" key="5">
    <source>
        <dbReference type="PROSITE-ProRule" id="PRU00244"/>
    </source>
</evidence>
<feature type="domain" description="GGDEF" evidence="7">
    <location>
        <begin position="290"/>
        <end position="422"/>
    </location>
</feature>
<dbReference type="InterPro" id="IPR052155">
    <property type="entry name" value="Biofilm_reg_signaling"/>
</dbReference>
<proteinExistence type="predicted"/>
<feature type="transmembrane region" description="Helical" evidence="5">
    <location>
        <begin position="6"/>
        <end position="29"/>
    </location>
</feature>
<dbReference type="SMART" id="SM00267">
    <property type="entry name" value="GGDEF"/>
    <property type="match status" value="1"/>
</dbReference>
<evidence type="ECO:0000256" key="1">
    <source>
        <dbReference type="ARBA" id="ARBA00001946"/>
    </source>
</evidence>
<feature type="domain" description="EAL" evidence="6">
    <location>
        <begin position="431"/>
        <end position="685"/>
    </location>
</feature>
<dbReference type="PROSITE" id="PS50887">
    <property type="entry name" value="GGDEF"/>
    <property type="match status" value="1"/>
</dbReference>
<dbReference type="RefSeq" id="WP_067433721.1">
    <property type="nucleotide sequence ID" value="NZ_JAOSHQ010000004.1"/>
</dbReference>
<dbReference type="FunFam" id="3.30.70.270:FF:000001">
    <property type="entry name" value="Diguanylate cyclase domain protein"/>
    <property type="match status" value="1"/>
</dbReference>
<evidence type="ECO:0000313" key="10">
    <source>
        <dbReference type="Proteomes" id="UP000059419"/>
    </source>
</evidence>
<keyword evidence="5" id="KW-0472">Membrane</keyword>
<evidence type="ECO:0000256" key="2">
    <source>
        <dbReference type="ARBA" id="ARBA00004665"/>
    </source>
</evidence>
<dbReference type="InterPro" id="IPR000160">
    <property type="entry name" value="GGDEF_dom"/>
</dbReference>
<dbReference type="PANTHER" id="PTHR44757">
    <property type="entry name" value="DIGUANYLATE CYCLASE DGCP"/>
    <property type="match status" value="1"/>
</dbReference>
<comment type="cofactor">
    <cofactor evidence="1">
        <name>Mg(2+)</name>
        <dbReference type="ChEBI" id="CHEBI:18420"/>
    </cofactor>
</comment>
<dbReference type="SUPFAM" id="SSF141868">
    <property type="entry name" value="EAL domain-like"/>
    <property type="match status" value="1"/>
</dbReference>
<protein>
    <recommendedName>
        <fullName evidence="3">diguanylate cyclase</fullName>
        <ecNumber evidence="3">2.7.7.65</ecNumber>
    </recommendedName>
</protein>
<dbReference type="NCBIfam" id="TIGR00254">
    <property type="entry name" value="GGDEF"/>
    <property type="match status" value="1"/>
</dbReference>
<dbReference type="CDD" id="cd01949">
    <property type="entry name" value="GGDEF"/>
    <property type="match status" value="1"/>
</dbReference>
<dbReference type="EMBL" id="LN907827">
    <property type="protein sequence ID" value="CUU25231.1"/>
    <property type="molecule type" value="Genomic_DNA"/>
</dbReference>
<dbReference type="AlphaFoldDB" id="A0A0U5L5N8"/>
<dbReference type="InterPro" id="IPR043128">
    <property type="entry name" value="Rev_trsase/Diguanyl_cyclase"/>
</dbReference>
<dbReference type="GO" id="GO:0016020">
    <property type="term" value="C:membrane"/>
    <property type="evidence" value="ECO:0007669"/>
    <property type="project" value="UniProtKB-UniRule"/>
</dbReference>
<dbReference type="SMART" id="SM00052">
    <property type="entry name" value="EAL"/>
    <property type="match status" value="1"/>
</dbReference>
<dbReference type="InterPro" id="IPR029787">
    <property type="entry name" value="Nucleotide_cyclase"/>
</dbReference>
<evidence type="ECO:0000259" key="8">
    <source>
        <dbReference type="PROSITE" id="PS50924"/>
    </source>
</evidence>